<protein>
    <submittedName>
        <fullName evidence="2">Uncharacterized protein</fullName>
    </submittedName>
</protein>
<comment type="caution">
    <text evidence="2">The sequence shown here is derived from an EMBL/GenBank/DDBJ whole genome shotgun (WGS) entry which is preliminary data.</text>
</comment>
<gene>
    <name evidence="2" type="ORF">COU16_02965</name>
</gene>
<evidence type="ECO:0000313" key="3">
    <source>
        <dbReference type="Proteomes" id="UP000229344"/>
    </source>
</evidence>
<evidence type="ECO:0000313" key="2">
    <source>
        <dbReference type="EMBL" id="PIR84512.1"/>
    </source>
</evidence>
<dbReference type="EMBL" id="PFBI01000006">
    <property type="protein sequence ID" value="PIR84512.1"/>
    <property type="molecule type" value="Genomic_DNA"/>
</dbReference>
<feature type="region of interest" description="Disordered" evidence="1">
    <location>
        <begin position="194"/>
        <end position="217"/>
    </location>
</feature>
<dbReference type="Proteomes" id="UP000229344">
    <property type="component" value="Unassembled WGS sequence"/>
</dbReference>
<accession>A0A2H0UDN8</accession>
<evidence type="ECO:0000256" key="1">
    <source>
        <dbReference type="SAM" id="MobiDB-lite"/>
    </source>
</evidence>
<sequence length="217" mass="23656">MNTLTRDQKFAALVIPILLFGVLGVSYAYADFKDLTDDQKDALDEARDLRESGDFDGAKQVLQDAGVTKNMMSQRPHKGEFANLTEEQKDALTEARTLHEQGNDDAAKQVLADAGIDIPPFGNHIGPRGEGNQAVRDAIRNALANKDYDAFVAATENAPFKDMISQESFNTLLEAYELNQSGDHRGAHQLLRDAGLPPVFGAPRHDALSSDTSADDQ</sequence>
<proteinExistence type="predicted"/>
<dbReference type="AlphaFoldDB" id="A0A2H0UDN8"/>
<name>A0A2H0UDN8_9BACT</name>
<reference evidence="3" key="1">
    <citation type="submission" date="2017-09" db="EMBL/GenBank/DDBJ databases">
        <title>Depth-based differentiation of microbial function through sediment-hosted aquifers and enrichment of novel symbionts in the deep terrestrial subsurface.</title>
        <authorList>
            <person name="Probst A.J."/>
            <person name="Ladd B."/>
            <person name="Jarett J.K."/>
            <person name="Geller-Mcgrath D.E."/>
            <person name="Sieber C.M.K."/>
            <person name="Emerson J.B."/>
            <person name="Anantharaman K."/>
            <person name="Thomas B.C."/>
            <person name="Malmstrom R."/>
            <person name="Stieglmeier M."/>
            <person name="Klingl A."/>
            <person name="Woyke T."/>
            <person name="Ryan C.M."/>
            <person name="Banfield J.F."/>
        </authorList>
    </citation>
    <scope>NUCLEOTIDE SEQUENCE [LARGE SCALE GENOMIC DNA]</scope>
</reference>
<organism evidence="2 3">
    <name type="scientific">Candidatus Kaiserbacteria bacterium CG10_big_fil_rev_8_21_14_0_10_47_16</name>
    <dbReference type="NCBI Taxonomy" id="1974608"/>
    <lineage>
        <taxon>Bacteria</taxon>
        <taxon>Candidatus Kaiseribacteriota</taxon>
    </lineage>
</organism>